<comment type="caution">
    <text evidence="1">The sequence shown here is derived from an EMBL/GenBank/DDBJ whole genome shotgun (WGS) entry which is preliminary data.</text>
</comment>
<reference evidence="1 2" key="1">
    <citation type="submission" date="2020-05" db="EMBL/GenBank/DDBJ databases">
        <title>Azospirillum oleiclasticum sp. nov, a nitrogen-fixing and heavy crude oil-emulsifying bacterium isolated from the crude oil of Yumen Oilfield.</title>
        <authorList>
            <person name="Wu D."/>
            <person name="Cai M."/>
            <person name="Zhang X."/>
        </authorList>
    </citation>
    <scope>NUCLEOTIDE SEQUENCE [LARGE SCALE GENOMIC DNA]</scope>
    <source>
        <strain evidence="1 2">ROY-1-1-2</strain>
    </source>
</reference>
<name>A0ABX2T3P5_9PROT</name>
<dbReference type="RefSeq" id="WP_180280482.1">
    <property type="nucleotide sequence ID" value="NZ_JABFDB010000001.1"/>
</dbReference>
<evidence type="ECO:0000313" key="1">
    <source>
        <dbReference type="EMBL" id="NYZ18766.1"/>
    </source>
</evidence>
<accession>A0ABX2T3P5</accession>
<protein>
    <submittedName>
        <fullName evidence="1">Uncharacterized protein</fullName>
    </submittedName>
</protein>
<dbReference type="Gene3D" id="3.20.20.140">
    <property type="entry name" value="Metal-dependent hydrolases"/>
    <property type="match status" value="1"/>
</dbReference>
<dbReference type="EMBL" id="JABFDB010000001">
    <property type="protein sequence ID" value="NYZ18766.1"/>
    <property type="molecule type" value="Genomic_DNA"/>
</dbReference>
<organism evidence="1 2">
    <name type="scientific">Azospirillum oleiclasticum</name>
    <dbReference type="NCBI Taxonomy" id="2735135"/>
    <lineage>
        <taxon>Bacteria</taxon>
        <taxon>Pseudomonadati</taxon>
        <taxon>Pseudomonadota</taxon>
        <taxon>Alphaproteobacteria</taxon>
        <taxon>Rhodospirillales</taxon>
        <taxon>Azospirillaceae</taxon>
        <taxon>Azospirillum</taxon>
    </lineage>
</organism>
<dbReference type="Proteomes" id="UP000584642">
    <property type="component" value="Unassembled WGS sequence"/>
</dbReference>
<sequence>MTRFRQAAEDQQDATMVMDATAVTATITSVMPQIRGLASRRAPLQNVLTCLRAKTTLVEFGRKLFPTAERCRKTTEALLALFALWPDGFTRRWRLRFDPASSLTTSTTTT</sequence>
<keyword evidence="2" id="KW-1185">Reference proteome</keyword>
<evidence type="ECO:0000313" key="2">
    <source>
        <dbReference type="Proteomes" id="UP000584642"/>
    </source>
</evidence>
<gene>
    <name evidence="1" type="ORF">HND93_03510</name>
</gene>
<proteinExistence type="predicted"/>